<accession>A0A654ILJ6</accession>
<gene>
    <name evidence="2" type="ORF">MF5583_00183</name>
</gene>
<organism evidence="2">
    <name type="scientific">Mycoplasma feriruminatoris</name>
    <dbReference type="NCBI Taxonomy" id="1179777"/>
    <lineage>
        <taxon>Bacteria</taxon>
        <taxon>Bacillati</taxon>
        <taxon>Mycoplasmatota</taxon>
        <taxon>Mollicutes</taxon>
        <taxon>Mycoplasmataceae</taxon>
        <taxon>Mycoplasma</taxon>
    </lineage>
</organism>
<dbReference type="SUPFAM" id="SSF141571">
    <property type="entry name" value="Pentapeptide repeat-like"/>
    <property type="match status" value="1"/>
</dbReference>
<dbReference type="Pfam" id="PF03382">
    <property type="entry name" value="DUF285"/>
    <property type="match status" value="1"/>
</dbReference>
<reference evidence="2" key="1">
    <citation type="submission" date="2019-11" db="EMBL/GenBank/DDBJ databases">
        <authorList>
            <person name="Falquet L."/>
            <person name="Falquet L."/>
        </authorList>
    </citation>
    <scope>NUCLEOTIDE SEQUENCE</scope>
    <source>
        <strain evidence="2">14/OD_0535</strain>
    </source>
</reference>
<dbReference type="NCBIfam" id="TIGR02167">
    <property type="entry name" value="Liste_lipo_26"/>
    <property type="match status" value="2"/>
</dbReference>
<dbReference type="InterPro" id="IPR005046">
    <property type="entry name" value="DUF285"/>
</dbReference>
<evidence type="ECO:0000313" key="2">
    <source>
        <dbReference type="EMBL" id="VZR99628.1"/>
    </source>
</evidence>
<protein>
    <recommendedName>
        <fullName evidence="3">Lipoprotein</fullName>
    </recommendedName>
</protein>
<dbReference type="RefSeq" id="WP_347938400.1">
    <property type="nucleotide sequence ID" value="NZ_CP142077.1"/>
</dbReference>
<dbReference type="PROSITE" id="PS51257">
    <property type="entry name" value="PROKAR_LIPOPROTEIN"/>
    <property type="match status" value="1"/>
</dbReference>
<evidence type="ECO:0008006" key="3">
    <source>
        <dbReference type="Google" id="ProtNLM"/>
    </source>
</evidence>
<feature type="compositionally biased region" description="Basic and acidic residues" evidence="1">
    <location>
        <begin position="31"/>
        <end position="48"/>
    </location>
</feature>
<dbReference type="AlphaFoldDB" id="A0A654ILJ6"/>
<feature type="region of interest" description="Disordered" evidence="1">
    <location>
        <begin position="31"/>
        <end position="52"/>
    </location>
</feature>
<evidence type="ECO:0000256" key="1">
    <source>
        <dbReference type="SAM" id="MobiDB-lite"/>
    </source>
</evidence>
<sequence length="408" mass="47293">MKHLLKIISSLTILSTGVLAVSCTRRIDNNKVNKENRENRDDKNKDPENMVQDAPNVLPKIEIPEYEKKAAIDTLKKVFKQQEDAFGSFHTYQDVVDQLKVYLGDYNVKHLEYLKLSNESEQNTNLSVDSEHKKINNIKMSYFDKQVTFTPHTVLQDKVETKYNENKNEITQIGYELQSGIKNIKVTKVNKNTIKVPKHLPLKVNSLDGSFKELESSEIQNLDRWNTKNIKFLTETFSETTNFNQDISKWDVSNVIDMTQMFAGAKKFSQNLNTWNISNVKIMKGIFWDAENFDGNISNWNTKHVEDMEVMFSGAKKFNQDLSKWNVSKVDTMKGMFSKTDNFNSNISSWDTSNVSSMEQMFEDAKAFKQNLMSWNVKKVTHAEKFRKGIEDNMPETNLPKFEEHTAK</sequence>
<dbReference type="InterPro" id="IPR011889">
    <property type="entry name" value="Liste_lipo_26"/>
</dbReference>
<name>A0A654ILJ6_9MOLU</name>
<dbReference type="EMBL" id="LR739236">
    <property type="protein sequence ID" value="VZR99628.1"/>
    <property type="molecule type" value="Genomic_DNA"/>
</dbReference>
<proteinExistence type="predicted"/>